<accession>A0A1V9EJJ6</accession>
<name>A0A1V9EJJ6_9BACT</name>
<dbReference type="PANTHER" id="PTHR34047:SF8">
    <property type="entry name" value="PROTEIN YKFC"/>
    <property type="match status" value="1"/>
</dbReference>
<evidence type="ECO:0000313" key="4">
    <source>
        <dbReference type="Proteomes" id="UP000192610"/>
    </source>
</evidence>
<dbReference type="STRING" id="354355.SAMN05660816_06385"/>
<dbReference type="OrthoDB" id="9780724at2"/>
<dbReference type="SUPFAM" id="SSF56672">
    <property type="entry name" value="DNA/RNA polymerases"/>
    <property type="match status" value="1"/>
</dbReference>
<dbReference type="InterPro" id="IPR043502">
    <property type="entry name" value="DNA/RNA_pol_sf"/>
</dbReference>
<dbReference type="AlphaFoldDB" id="A0A1V9EJJ6"/>
<evidence type="ECO:0000256" key="1">
    <source>
        <dbReference type="ARBA" id="ARBA00034120"/>
    </source>
</evidence>
<comment type="caution">
    <text evidence="3">The sequence shown here is derived from an EMBL/GenBank/DDBJ whole genome shotgun (WGS) entry which is preliminary data.</text>
</comment>
<organism evidence="3 4">
    <name type="scientific">Niastella yeongjuensis</name>
    <dbReference type="NCBI Taxonomy" id="354355"/>
    <lineage>
        <taxon>Bacteria</taxon>
        <taxon>Pseudomonadati</taxon>
        <taxon>Bacteroidota</taxon>
        <taxon>Chitinophagia</taxon>
        <taxon>Chitinophagales</taxon>
        <taxon>Chitinophagaceae</taxon>
        <taxon>Niastella</taxon>
    </lineage>
</organism>
<evidence type="ECO:0000259" key="2">
    <source>
        <dbReference type="Pfam" id="PF00078"/>
    </source>
</evidence>
<dbReference type="InterPro" id="IPR000477">
    <property type="entry name" value="RT_dom"/>
</dbReference>
<dbReference type="EMBL" id="LVXG01000024">
    <property type="protein sequence ID" value="OQP46222.1"/>
    <property type="molecule type" value="Genomic_DNA"/>
</dbReference>
<dbReference type="InterPro" id="IPR051083">
    <property type="entry name" value="GrpII_Intron_Splice-Mob/Def"/>
</dbReference>
<dbReference type="PANTHER" id="PTHR34047">
    <property type="entry name" value="NUCLEAR INTRON MATURASE 1, MITOCHONDRIAL-RELATED"/>
    <property type="match status" value="1"/>
</dbReference>
<protein>
    <recommendedName>
        <fullName evidence="2">Reverse transcriptase domain-containing protein</fullName>
    </recommendedName>
</protein>
<proteinExistence type="inferred from homology"/>
<gene>
    <name evidence="3" type="ORF">A4H97_31155</name>
</gene>
<sequence>MDYHKQRETRIPQLLTAFKSGNYRAPNILRVHIPKGDGKLRPLGLPTVEDKLLQTAVTRVLQLVYEDMFYPGSYGFRPGKSQHQALEELSSQVSWKGNRNIIDADMQNYFGSINHQCLREFLDLRIKDGVIRKMIDKWLKAGVLDNGQLIYPTEGTPPGERSPH</sequence>
<dbReference type="RefSeq" id="WP_081201849.1">
    <property type="nucleotide sequence ID" value="NZ_FOCZ01000020.1"/>
</dbReference>
<comment type="similarity">
    <text evidence="1">Belongs to the bacterial reverse transcriptase family.</text>
</comment>
<dbReference type="Pfam" id="PF00078">
    <property type="entry name" value="RVT_1"/>
    <property type="match status" value="1"/>
</dbReference>
<feature type="domain" description="Reverse transcriptase" evidence="2">
    <location>
        <begin position="33"/>
        <end position="159"/>
    </location>
</feature>
<reference evidence="4" key="1">
    <citation type="submission" date="2016-04" db="EMBL/GenBank/DDBJ databases">
        <authorList>
            <person name="Chen L."/>
            <person name="Zhuang W."/>
            <person name="Wang G."/>
        </authorList>
    </citation>
    <scope>NUCLEOTIDE SEQUENCE [LARGE SCALE GENOMIC DNA]</scope>
    <source>
        <strain evidence="4">17621</strain>
    </source>
</reference>
<dbReference type="CDD" id="cd01651">
    <property type="entry name" value="RT_G2_intron"/>
    <property type="match status" value="1"/>
</dbReference>
<evidence type="ECO:0000313" key="3">
    <source>
        <dbReference type="EMBL" id="OQP46222.1"/>
    </source>
</evidence>
<keyword evidence="4" id="KW-1185">Reference proteome</keyword>
<dbReference type="Proteomes" id="UP000192610">
    <property type="component" value="Unassembled WGS sequence"/>
</dbReference>